<evidence type="ECO:0000259" key="4">
    <source>
        <dbReference type="Pfam" id="PF08028"/>
    </source>
</evidence>
<dbReference type="InterPro" id="IPR013107">
    <property type="entry name" value="Acyl-CoA_DH_C"/>
</dbReference>
<dbReference type="InterPro" id="IPR037069">
    <property type="entry name" value="AcylCoA_DH/ox_N_sf"/>
</dbReference>
<dbReference type="InterPro" id="IPR023922">
    <property type="entry name" value="S04_starv_induced_SfnB"/>
</dbReference>
<dbReference type="EMBL" id="KR057870">
    <property type="protein sequence ID" value="AKU19450.1"/>
    <property type="molecule type" value="Genomic_DNA"/>
</dbReference>
<keyword evidence="2" id="KW-0175">Coiled coil</keyword>
<dbReference type="GO" id="GO:0006552">
    <property type="term" value="P:L-leucine catabolic process"/>
    <property type="evidence" value="ECO:0007669"/>
    <property type="project" value="TreeGrafter"/>
</dbReference>
<dbReference type="Gene3D" id="1.10.540.10">
    <property type="entry name" value="Acyl-CoA dehydrogenase/oxidase, N-terminal domain"/>
    <property type="match status" value="1"/>
</dbReference>
<dbReference type="Gene3D" id="3.40.190.10">
    <property type="entry name" value="Periplasmic binding protein-like II"/>
    <property type="match status" value="1"/>
</dbReference>
<dbReference type="AlphaFoldDB" id="A0A0K1JSA2"/>
<accession>A0A0K1JSA2</accession>
<evidence type="ECO:0000259" key="3">
    <source>
        <dbReference type="Pfam" id="PF02771"/>
    </source>
</evidence>
<dbReference type="Pfam" id="PF02771">
    <property type="entry name" value="Acyl-CoA_dh_N"/>
    <property type="match status" value="1"/>
</dbReference>
<evidence type="ECO:0000256" key="1">
    <source>
        <dbReference type="ARBA" id="ARBA00023002"/>
    </source>
</evidence>
<dbReference type="SUPFAM" id="SSF53850">
    <property type="entry name" value="Periplasmic binding protein-like II"/>
    <property type="match status" value="1"/>
</dbReference>
<dbReference type="SUPFAM" id="SSF56645">
    <property type="entry name" value="Acyl-CoA dehydrogenase NM domain-like"/>
    <property type="match status" value="1"/>
</dbReference>
<evidence type="ECO:0000256" key="2">
    <source>
        <dbReference type="SAM" id="Coils"/>
    </source>
</evidence>
<keyword evidence="1" id="KW-0560">Oxidoreductase</keyword>
<sequence length="751" mass="82637">MSIQLHTQAKLNDPIPGALGLAWQIGELQVDFRRRGILLTYAPERGELTVGDHSEEAFSIRYENAFSAIGSILKEDDRTIAGISIQDRRDYILVLPDSKRRKLEDLRGAVIGVPYAQETFDELWRAAAMHDLESALYGAGIARNDVSLKDLGTDTGKAADRGAVTRRVMEALLRGEADAVLVSGISGFALQNWLGARPLEGFHRGADQWEGFLSAAKVQVLTIPAGLSAEQQAAADRVLAHAIAASQWAIGHRAEANRLIAREMGIPETAVEVAYSANLHAQLDLEPTTEKLEALEQYKQFLFSRRFLARNAGVKDALDAQRFHAARLLIESGQIELPGMEPVSPYALADVPRSFFTDRPPAHILSGDKEALEAAKSYAAWIKDGESDRDRYRQLPFEQLKQLAASGLLGLMVPKAYGGPGISVFTLTEIFKIISAADGSLGQIPQNHHFFVKTVELVGTEEQKAFFFSEVLKGAQFGNALAERGLKSYNEMSTRLKSDGKGGYRLSGTKYYATGALYSHWIPVSALDESNKRITAMVPRHAEGVTVIDDWSGVGQRTTASGSVILRDVEVPQAHILPHWKIFEPPQIFAAFGQIMHAAIDVGIAQAALADAAWFVREKTRPPLKSGLERASDDPDQIRRFGELGIRLHAAEALLEKAARLIDEAEQELNAESAGRATLAVDSAKYFATEVAIEVTNALFEVAGSASMDQKYNLDRHWRNVRIHTLHDPARLKLHHTGSWFLNGIYHEYKI</sequence>
<proteinExistence type="predicted"/>
<dbReference type="Gene3D" id="2.40.110.10">
    <property type="entry name" value="Butyryl-CoA Dehydrogenase, subunit A, domain 2"/>
    <property type="match status" value="1"/>
</dbReference>
<organism evidence="5">
    <name type="scientific">Paenibacillus sp. 32O-Y</name>
    <dbReference type="NCBI Taxonomy" id="1695219"/>
    <lineage>
        <taxon>Bacteria</taxon>
        <taxon>Bacillati</taxon>
        <taxon>Bacillota</taxon>
        <taxon>Bacilli</taxon>
        <taxon>Bacillales</taxon>
        <taxon>Paenibacillaceae</taxon>
        <taxon>Paenibacillus</taxon>
    </lineage>
</organism>
<dbReference type="InterPro" id="IPR013786">
    <property type="entry name" value="AcylCoA_DH/ox_N"/>
</dbReference>
<protein>
    <recommendedName>
        <fullName evidence="6">Acyl-CoA dehydrogenase C-terminal domain-containing protein</fullName>
    </recommendedName>
</protein>
<evidence type="ECO:0008006" key="6">
    <source>
        <dbReference type="Google" id="ProtNLM"/>
    </source>
</evidence>
<name>A0A0K1JSA2_9BACL</name>
<dbReference type="Pfam" id="PF08028">
    <property type="entry name" value="Acyl-CoA_dh_2"/>
    <property type="match status" value="1"/>
</dbReference>
<dbReference type="Gene3D" id="1.20.140.10">
    <property type="entry name" value="Butyryl-CoA Dehydrogenase, subunit A, domain 3"/>
    <property type="match status" value="1"/>
</dbReference>
<dbReference type="GO" id="GO:0008470">
    <property type="term" value="F:3-methylbutanoyl-CoA dehydrogenase activity"/>
    <property type="evidence" value="ECO:0007669"/>
    <property type="project" value="TreeGrafter"/>
</dbReference>
<evidence type="ECO:0000313" key="5">
    <source>
        <dbReference type="EMBL" id="AKU19450.1"/>
    </source>
</evidence>
<dbReference type="PANTHER" id="PTHR43884:SF12">
    <property type="entry name" value="ISOVALERYL-COA DEHYDROGENASE, MITOCHONDRIAL-RELATED"/>
    <property type="match status" value="1"/>
</dbReference>
<feature type="domain" description="Acyl-CoA dehydrogenase C-terminal" evidence="4">
    <location>
        <begin position="595"/>
        <end position="727"/>
    </location>
</feature>
<reference evidence="5" key="1">
    <citation type="journal article" date="2015" name="Biotechnol. Lett.">
        <title>Isolation and characterization of an interactive culture of two Paenibacillus species with moderately thermophilic desulfurization ability.</title>
        <authorList>
            <person name="Wang J."/>
            <person name="Davaadelger B."/>
            <person name="Salazar J.K."/>
            <person name="Butler R.R.III."/>
            <person name="Pombert J.F."/>
            <person name="Kilbane J.J."/>
            <person name="Stark B.C."/>
        </authorList>
    </citation>
    <scope>NUCLEOTIDE SEQUENCE</scope>
    <source>
        <strain evidence="5">32O-Y</strain>
    </source>
</reference>
<feature type="domain" description="Acyl-CoA dehydrogenase/oxidase N-terminal" evidence="3">
    <location>
        <begin position="382"/>
        <end position="474"/>
    </location>
</feature>
<dbReference type="NCBIfam" id="TIGR04022">
    <property type="entry name" value="sulfur_SfnB"/>
    <property type="match status" value="1"/>
</dbReference>
<dbReference type="PANTHER" id="PTHR43884">
    <property type="entry name" value="ACYL-COA DEHYDROGENASE"/>
    <property type="match status" value="1"/>
</dbReference>
<feature type="coiled-coil region" evidence="2">
    <location>
        <begin position="648"/>
        <end position="675"/>
    </location>
</feature>
<dbReference type="InterPro" id="IPR009100">
    <property type="entry name" value="AcylCoA_DH/oxidase_NM_dom_sf"/>
</dbReference>
<dbReference type="InterPro" id="IPR046373">
    <property type="entry name" value="Acyl-CoA_Oxase/DH_mid-dom_sf"/>
</dbReference>
<dbReference type="InterPro" id="IPR036250">
    <property type="entry name" value="AcylCo_DH-like_C"/>
</dbReference>
<dbReference type="Gene3D" id="3.40.190.270">
    <property type="match status" value="1"/>
</dbReference>
<dbReference type="SUPFAM" id="SSF47203">
    <property type="entry name" value="Acyl-CoA dehydrogenase C-terminal domain-like"/>
    <property type="match status" value="1"/>
</dbReference>
<dbReference type="GO" id="GO:0050660">
    <property type="term" value="F:flavin adenine dinucleotide binding"/>
    <property type="evidence" value="ECO:0007669"/>
    <property type="project" value="InterPro"/>
</dbReference>